<dbReference type="Gene3D" id="1.25.40.10">
    <property type="entry name" value="Tetratricopeptide repeat domain"/>
    <property type="match status" value="1"/>
</dbReference>
<dbReference type="Proteomes" id="UP000315525">
    <property type="component" value="Unassembled WGS sequence"/>
</dbReference>
<evidence type="ECO:0000313" key="3">
    <source>
        <dbReference type="Proteomes" id="UP000315525"/>
    </source>
</evidence>
<accession>A0A523UTW7</accession>
<evidence type="ECO:0000259" key="1">
    <source>
        <dbReference type="Pfam" id="PF18935"/>
    </source>
</evidence>
<reference evidence="2 3" key="1">
    <citation type="submission" date="2019-03" db="EMBL/GenBank/DDBJ databases">
        <title>Metabolic potential of uncultured bacteria and archaea associated with petroleum seepage in deep-sea sediments.</title>
        <authorList>
            <person name="Dong X."/>
            <person name="Hubert C."/>
        </authorList>
    </citation>
    <scope>NUCLEOTIDE SEQUENCE [LARGE SCALE GENOMIC DNA]</scope>
    <source>
        <strain evidence="2">E44_bin18</strain>
    </source>
</reference>
<name>A0A523UTW7_UNCT6</name>
<evidence type="ECO:0000313" key="2">
    <source>
        <dbReference type="EMBL" id="TET45997.1"/>
    </source>
</evidence>
<dbReference type="SUPFAM" id="SSF48452">
    <property type="entry name" value="TPR-like"/>
    <property type="match status" value="1"/>
</dbReference>
<dbReference type="InterPro" id="IPR043738">
    <property type="entry name" value="DUF5683"/>
</dbReference>
<comment type="caution">
    <text evidence="2">The sequence shown here is derived from an EMBL/GenBank/DDBJ whole genome shotgun (WGS) entry which is preliminary data.</text>
</comment>
<proteinExistence type="predicted"/>
<organism evidence="2 3">
    <name type="scientific">candidate division TA06 bacterium</name>
    <dbReference type="NCBI Taxonomy" id="2250710"/>
    <lineage>
        <taxon>Bacteria</taxon>
        <taxon>Bacteria division TA06</taxon>
    </lineage>
</organism>
<dbReference type="Pfam" id="PF18935">
    <property type="entry name" value="DUF5683"/>
    <property type="match status" value="1"/>
</dbReference>
<sequence length="282" mass="31885">MQFLKKISSRRLRISIILAAFSLIETFPLCAFGEKSSTFADRLFKNRDYYRAITEYKRFSYFSNESGQKRRASFRIGESYRKSGRPEKGIPYLLGAARFNPPDALTDSCSFSLAKSWMELGQYEMARHILDSLQSEEDSTIMVLEAWSYFLEGDFQNARSSFLSAHASPLAELAVKGEELRTKSPRAASVMSAVLPGTGQIYAGAYRQGFISMALHGLMGYLLYRSIVDQRYFEAAAAFYTGFSRFYVSNIASASRLAGEHNEAQRSRLVEEARSMYGDDLE</sequence>
<feature type="domain" description="DUF5683" evidence="1">
    <location>
        <begin position="182"/>
        <end position="251"/>
    </location>
</feature>
<dbReference type="InterPro" id="IPR011990">
    <property type="entry name" value="TPR-like_helical_dom_sf"/>
</dbReference>
<dbReference type="EMBL" id="SOJN01000070">
    <property type="protein sequence ID" value="TET45997.1"/>
    <property type="molecule type" value="Genomic_DNA"/>
</dbReference>
<gene>
    <name evidence="2" type="ORF">E3J62_05525</name>
</gene>
<protein>
    <recommendedName>
        <fullName evidence="1">DUF5683 domain-containing protein</fullName>
    </recommendedName>
</protein>
<dbReference type="AlphaFoldDB" id="A0A523UTW7"/>